<evidence type="ECO:0000256" key="2">
    <source>
        <dbReference type="SAM" id="Phobius"/>
    </source>
</evidence>
<keyword evidence="2" id="KW-0472">Membrane</keyword>
<organism evidence="3 4">
    <name type="scientific">Pendulispora brunnea</name>
    <dbReference type="NCBI Taxonomy" id="2905690"/>
    <lineage>
        <taxon>Bacteria</taxon>
        <taxon>Pseudomonadati</taxon>
        <taxon>Myxococcota</taxon>
        <taxon>Myxococcia</taxon>
        <taxon>Myxococcales</taxon>
        <taxon>Sorangiineae</taxon>
        <taxon>Pendulisporaceae</taxon>
        <taxon>Pendulispora</taxon>
    </lineage>
</organism>
<feature type="compositionally biased region" description="Basic and acidic residues" evidence="1">
    <location>
        <begin position="68"/>
        <end position="82"/>
    </location>
</feature>
<dbReference type="Proteomes" id="UP001379533">
    <property type="component" value="Chromosome"/>
</dbReference>
<keyword evidence="2" id="KW-0812">Transmembrane</keyword>
<gene>
    <name evidence="3" type="ORF">LZC95_34415</name>
</gene>
<evidence type="ECO:0000313" key="3">
    <source>
        <dbReference type="EMBL" id="WXA91540.1"/>
    </source>
</evidence>
<feature type="compositionally biased region" description="Pro residues" evidence="1">
    <location>
        <begin position="38"/>
        <end position="61"/>
    </location>
</feature>
<dbReference type="RefSeq" id="WP_394842160.1">
    <property type="nucleotide sequence ID" value="NZ_CP089982.1"/>
</dbReference>
<name>A0ABZ2K1V7_9BACT</name>
<dbReference type="EMBL" id="CP089982">
    <property type="protein sequence ID" value="WXA91540.1"/>
    <property type="molecule type" value="Genomic_DNA"/>
</dbReference>
<dbReference type="PROSITE" id="PS51257">
    <property type="entry name" value="PROKAR_LIPOPROTEIN"/>
    <property type="match status" value="1"/>
</dbReference>
<accession>A0ABZ2K1V7</accession>
<reference evidence="3 4" key="1">
    <citation type="submission" date="2021-12" db="EMBL/GenBank/DDBJ databases">
        <title>Discovery of the Pendulisporaceae a myxobacterial family with distinct sporulation behavior and unique specialized metabolism.</title>
        <authorList>
            <person name="Garcia R."/>
            <person name="Popoff A."/>
            <person name="Bader C.D."/>
            <person name="Loehr J."/>
            <person name="Walesch S."/>
            <person name="Walt C."/>
            <person name="Boldt J."/>
            <person name="Bunk B."/>
            <person name="Haeckl F.J.F.P.J."/>
            <person name="Gunesch A.P."/>
            <person name="Birkelbach J."/>
            <person name="Nuebel U."/>
            <person name="Pietschmann T."/>
            <person name="Bach T."/>
            <person name="Mueller R."/>
        </authorList>
    </citation>
    <scope>NUCLEOTIDE SEQUENCE [LARGE SCALE GENOMIC DNA]</scope>
    <source>
        <strain evidence="3 4">MSr12523</strain>
    </source>
</reference>
<evidence type="ECO:0000256" key="1">
    <source>
        <dbReference type="SAM" id="MobiDB-lite"/>
    </source>
</evidence>
<feature type="transmembrane region" description="Helical" evidence="2">
    <location>
        <begin position="12"/>
        <end position="31"/>
    </location>
</feature>
<keyword evidence="2" id="KW-1133">Transmembrane helix</keyword>
<evidence type="ECO:0000313" key="4">
    <source>
        <dbReference type="Proteomes" id="UP001379533"/>
    </source>
</evidence>
<keyword evidence="4" id="KW-1185">Reference proteome</keyword>
<evidence type="ECO:0008006" key="5">
    <source>
        <dbReference type="Google" id="ProtNLM"/>
    </source>
</evidence>
<protein>
    <recommendedName>
        <fullName evidence="5">Lipoprotein</fullName>
    </recommendedName>
</protein>
<proteinExistence type="predicted"/>
<feature type="region of interest" description="Disordered" evidence="1">
    <location>
        <begin position="28"/>
        <end position="105"/>
    </location>
</feature>
<sequence>MHRRTSSRTRPIWLLVASFSAGCGILVPYPSSESNATQPPPQTAQATPPAPPAPPPAPPQNTPAVETSKSEFEHSAEEREAFIAENTQGYVKEGPPISRKLDGFTPSRHKVRRGKCYMMIVRLESGASFSPHAKKGLSFFFKENGVGGSGGPGVHGPGGVGSLGCPQKSGESEFDLHAIWGSADDDTHLHDLGTGPLTLQLMSKPVSEKELRGQAADVEEQHVKSCKFQYKRCLEGEHDPGGVTCADEYQRCMR</sequence>